<keyword evidence="3" id="KW-1185">Reference proteome</keyword>
<comment type="caution">
    <text evidence="2">The sequence shown here is derived from an EMBL/GenBank/DDBJ whole genome shotgun (WGS) entry which is preliminary data.</text>
</comment>
<proteinExistence type="predicted"/>
<evidence type="ECO:0000313" key="3">
    <source>
        <dbReference type="Proteomes" id="UP001501079"/>
    </source>
</evidence>
<dbReference type="RefSeq" id="WP_344753444.1">
    <property type="nucleotide sequence ID" value="NZ_BAABBW010000003.1"/>
</dbReference>
<reference evidence="3" key="1">
    <citation type="journal article" date="2019" name="Int. J. Syst. Evol. Microbiol.">
        <title>The Global Catalogue of Microorganisms (GCM) 10K type strain sequencing project: providing services to taxonomists for standard genome sequencing and annotation.</title>
        <authorList>
            <consortium name="The Broad Institute Genomics Platform"/>
            <consortium name="The Broad Institute Genome Sequencing Center for Infectious Disease"/>
            <person name="Wu L."/>
            <person name="Ma J."/>
        </authorList>
    </citation>
    <scope>NUCLEOTIDE SEQUENCE [LARGE SCALE GENOMIC DNA]</scope>
    <source>
        <strain evidence="3">JCM 17591</strain>
    </source>
</reference>
<feature type="domain" description="Cupin type-2" evidence="1">
    <location>
        <begin position="43"/>
        <end position="100"/>
    </location>
</feature>
<dbReference type="PANTHER" id="PTHR43698:SF1">
    <property type="entry name" value="BLL4564 PROTEIN"/>
    <property type="match status" value="1"/>
</dbReference>
<dbReference type="InterPro" id="IPR047263">
    <property type="entry name" value="HNL-like_cupin"/>
</dbReference>
<sequence>MTMIITHPTTQAGTAGKPGSQFTGTAYPYVTMAATDGVTINTVDFTPGARTHWHHHENGQILQVLAGRGLIQSAGGPVEVLRAGDTVWIPPGETHWHGAAPDSFMVHTAISLGATSWAQPVPDADYLDPEAGTNA</sequence>
<dbReference type="PANTHER" id="PTHR43698">
    <property type="entry name" value="RIBD C-TERMINAL DOMAIN CONTAINING PROTEIN"/>
    <property type="match status" value="1"/>
</dbReference>
<evidence type="ECO:0000313" key="2">
    <source>
        <dbReference type="EMBL" id="GAA4174048.1"/>
    </source>
</evidence>
<dbReference type="InterPro" id="IPR014710">
    <property type="entry name" value="RmlC-like_jellyroll"/>
</dbReference>
<dbReference type="SUPFAM" id="SSF51182">
    <property type="entry name" value="RmlC-like cupins"/>
    <property type="match status" value="1"/>
</dbReference>
<evidence type="ECO:0000259" key="1">
    <source>
        <dbReference type="Pfam" id="PF07883"/>
    </source>
</evidence>
<gene>
    <name evidence="2" type="ORF">GCM10022287_17320</name>
</gene>
<dbReference type="Gene3D" id="2.60.120.10">
    <property type="entry name" value="Jelly Rolls"/>
    <property type="match status" value="1"/>
</dbReference>
<dbReference type="InterPro" id="IPR013096">
    <property type="entry name" value="Cupin_2"/>
</dbReference>
<accession>A0ABP7ZZG2</accession>
<dbReference type="Pfam" id="PF07883">
    <property type="entry name" value="Cupin_2"/>
    <property type="match status" value="1"/>
</dbReference>
<dbReference type="CDD" id="cd02233">
    <property type="entry name" value="cupin_HNL-like"/>
    <property type="match status" value="1"/>
</dbReference>
<organism evidence="2 3">
    <name type="scientific">Gryllotalpicola koreensis</name>
    <dbReference type="NCBI Taxonomy" id="993086"/>
    <lineage>
        <taxon>Bacteria</taxon>
        <taxon>Bacillati</taxon>
        <taxon>Actinomycetota</taxon>
        <taxon>Actinomycetes</taxon>
        <taxon>Micrococcales</taxon>
        <taxon>Microbacteriaceae</taxon>
        <taxon>Gryllotalpicola</taxon>
    </lineage>
</organism>
<dbReference type="InterPro" id="IPR011051">
    <property type="entry name" value="RmlC_Cupin_sf"/>
</dbReference>
<protein>
    <submittedName>
        <fullName evidence="2">Cupin domain-containing protein</fullName>
    </submittedName>
</protein>
<name>A0ABP7ZZG2_9MICO</name>
<dbReference type="EMBL" id="BAABBW010000003">
    <property type="protein sequence ID" value="GAA4174048.1"/>
    <property type="molecule type" value="Genomic_DNA"/>
</dbReference>
<dbReference type="Proteomes" id="UP001501079">
    <property type="component" value="Unassembled WGS sequence"/>
</dbReference>